<dbReference type="PANTHER" id="PTHR35213:SF3">
    <property type="entry name" value="MYB-LIKE DOMAIN-CONTAINING PROTEIN"/>
    <property type="match status" value="1"/>
</dbReference>
<dbReference type="GO" id="GO:0008270">
    <property type="term" value="F:zinc ion binding"/>
    <property type="evidence" value="ECO:0007669"/>
    <property type="project" value="UniProtKB-KW"/>
</dbReference>
<dbReference type="PROSITE" id="PS50089">
    <property type="entry name" value="ZF_RING_2"/>
    <property type="match status" value="1"/>
</dbReference>
<evidence type="ECO:0000256" key="2">
    <source>
        <dbReference type="SAM" id="MobiDB-lite"/>
    </source>
</evidence>
<dbReference type="PANTHER" id="PTHR35213">
    <property type="entry name" value="RING-TYPE DOMAIN-CONTAINING PROTEIN-RELATED"/>
    <property type="match status" value="1"/>
</dbReference>
<name>A0A1V9YGU7_ACHHY</name>
<dbReference type="InterPro" id="IPR001841">
    <property type="entry name" value="Znf_RING"/>
</dbReference>
<sequence length="312" mass="34976">MAAVPSSVQRCALCKGADALVELPSCGHTYHPRCVYAWPITICQVCHAPTTDVRLLRRTSSEAAPPPQPRRVWHACEKEYCDILLALFLEGSLPIGKGMHLRPMLAALLHCNPMRITKKFKQSNQLGKQAYAYHATDSHSYKRHVQTQRHLTTLRDAFYWQVQAHGGGHHVVDAMRHAELQFWLGQLHPFCKYIGQVLEPPKDVVYKAPATSSDDALRPSTFESPALPASSKASPDTSFTDNDDLRVESPVHVEHAAEARNPQLQLEWEDVEIVSGPWAEARAEECSLGFIIDENGLVQFESMYVDDSVWSQ</sequence>
<feature type="domain" description="RING-type" evidence="3">
    <location>
        <begin position="11"/>
        <end position="47"/>
    </location>
</feature>
<reference evidence="4 5" key="1">
    <citation type="journal article" date="2014" name="Genome Biol. Evol.">
        <title>The secreted proteins of Achlya hypogyna and Thraustotheca clavata identify the ancestral oomycete secretome and reveal gene acquisitions by horizontal gene transfer.</title>
        <authorList>
            <person name="Misner I."/>
            <person name="Blouin N."/>
            <person name="Leonard G."/>
            <person name="Richards T.A."/>
            <person name="Lane C.E."/>
        </authorList>
    </citation>
    <scope>NUCLEOTIDE SEQUENCE [LARGE SCALE GENOMIC DNA]</scope>
    <source>
        <strain evidence="4 5">ATCC 48635</strain>
    </source>
</reference>
<dbReference type="AlphaFoldDB" id="A0A1V9YGU7"/>
<protein>
    <recommendedName>
        <fullName evidence="3">RING-type domain-containing protein</fullName>
    </recommendedName>
</protein>
<keyword evidence="1" id="KW-0863">Zinc-finger</keyword>
<dbReference type="OrthoDB" id="101216at2759"/>
<feature type="region of interest" description="Disordered" evidence="2">
    <location>
        <begin position="210"/>
        <end position="244"/>
    </location>
</feature>
<dbReference type="SMART" id="SM00184">
    <property type="entry name" value="RING"/>
    <property type="match status" value="1"/>
</dbReference>
<dbReference type="Proteomes" id="UP000243579">
    <property type="component" value="Unassembled WGS sequence"/>
</dbReference>
<keyword evidence="1" id="KW-0862">Zinc</keyword>
<gene>
    <name evidence="4" type="ORF">ACHHYP_12595</name>
</gene>
<evidence type="ECO:0000259" key="3">
    <source>
        <dbReference type="PROSITE" id="PS50089"/>
    </source>
</evidence>
<keyword evidence="1" id="KW-0479">Metal-binding</keyword>
<proteinExistence type="predicted"/>
<keyword evidence="5" id="KW-1185">Reference proteome</keyword>
<comment type="caution">
    <text evidence="4">The sequence shown here is derived from an EMBL/GenBank/DDBJ whole genome shotgun (WGS) entry which is preliminary data.</text>
</comment>
<feature type="compositionally biased region" description="Low complexity" evidence="2">
    <location>
        <begin position="224"/>
        <end position="235"/>
    </location>
</feature>
<dbReference type="EMBL" id="JNBR01001831">
    <property type="protein sequence ID" value="OQR84877.1"/>
    <property type="molecule type" value="Genomic_DNA"/>
</dbReference>
<accession>A0A1V9YGU7</accession>
<dbReference type="SUPFAM" id="SSF57850">
    <property type="entry name" value="RING/U-box"/>
    <property type="match status" value="1"/>
</dbReference>
<organism evidence="4 5">
    <name type="scientific">Achlya hypogyna</name>
    <name type="common">Oomycete</name>
    <name type="synonym">Protoachlya hypogyna</name>
    <dbReference type="NCBI Taxonomy" id="1202772"/>
    <lineage>
        <taxon>Eukaryota</taxon>
        <taxon>Sar</taxon>
        <taxon>Stramenopiles</taxon>
        <taxon>Oomycota</taxon>
        <taxon>Saprolegniomycetes</taxon>
        <taxon>Saprolegniales</taxon>
        <taxon>Achlyaceae</taxon>
        <taxon>Achlya</taxon>
    </lineage>
</organism>
<evidence type="ECO:0000256" key="1">
    <source>
        <dbReference type="PROSITE-ProRule" id="PRU00175"/>
    </source>
</evidence>
<evidence type="ECO:0000313" key="5">
    <source>
        <dbReference type="Proteomes" id="UP000243579"/>
    </source>
</evidence>
<evidence type="ECO:0000313" key="4">
    <source>
        <dbReference type="EMBL" id="OQR84877.1"/>
    </source>
</evidence>